<proteinExistence type="predicted"/>
<keyword evidence="3" id="KW-1185">Reference proteome</keyword>
<dbReference type="EMBL" id="SNYO01000011">
    <property type="protein sequence ID" value="TDQ48844.1"/>
    <property type="molecule type" value="Genomic_DNA"/>
</dbReference>
<accession>A0A4R6UYU6</accession>
<evidence type="ECO:0000313" key="2">
    <source>
        <dbReference type="EMBL" id="TDQ48844.1"/>
    </source>
</evidence>
<dbReference type="RefSeq" id="WP_133829331.1">
    <property type="nucleotide sequence ID" value="NZ_BAABHR010000021.1"/>
</dbReference>
<dbReference type="OrthoDB" id="3658741at2"/>
<reference evidence="2 3" key="1">
    <citation type="submission" date="2019-03" db="EMBL/GenBank/DDBJ databases">
        <title>Genomic Encyclopedia of Type Strains, Phase IV (KMG-IV): sequencing the most valuable type-strain genomes for metagenomic binning, comparative biology and taxonomic classification.</title>
        <authorList>
            <person name="Goeker M."/>
        </authorList>
    </citation>
    <scope>NUCLEOTIDE SEQUENCE [LARGE SCALE GENOMIC DNA]</scope>
    <source>
        <strain evidence="2 3">DSM 45775</strain>
    </source>
</reference>
<evidence type="ECO:0000256" key="1">
    <source>
        <dbReference type="SAM" id="MobiDB-lite"/>
    </source>
</evidence>
<protein>
    <submittedName>
        <fullName evidence="2">Uncharacterized protein</fullName>
    </submittedName>
</protein>
<dbReference type="InterPro" id="IPR036689">
    <property type="entry name" value="ESAT-6-like_sf"/>
</dbReference>
<dbReference type="Proteomes" id="UP000295705">
    <property type="component" value="Unassembled WGS sequence"/>
</dbReference>
<name>A0A4R6UYU6_9PSEU</name>
<organism evidence="2 3">
    <name type="scientific">Actinomycetospora succinea</name>
    <dbReference type="NCBI Taxonomy" id="663603"/>
    <lineage>
        <taxon>Bacteria</taxon>
        <taxon>Bacillati</taxon>
        <taxon>Actinomycetota</taxon>
        <taxon>Actinomycetes</taxon>
        <taxon>Pseudonocardiales</taxon>
        <taxon>Pseudonocardiaceae</taxon>
        <taxon>Actinomycetospora</taxon>
    </lineage>
</organism>
<dbReference type="SUPFAM" id="SSF140453">
    <property type="entry name" value="EsxAB dimer-like"/>
    <property type="match status" value="1"/>
</dbReference>
<feature type="region of interest" description="Disordered" evidence="1">
    <location>
        <begin position="284"/>
        <end position="329"/>
    </location>
</feature>
<gene>
    <name evidence="2" type="ORF">EV188_11114</name>
</gene>
<sequence>MAGDVPGDAEVIGAVHAFADAYAFVLQRVYLPPFASPIDLVRGFSMPAVEDVRREMLDALRTVIELRPEGFHQVATGIVDALEFLDEGSPRSGRFSENQAAAIRQLGSWQGAGADAFRTQFDRVRHFAAEQAEAMTDLGGYLLTAYKVAGLARRDTVALLRAGTAACHALVEADDTAQMRADIALSTGVAQSAMTALASTSALGAALGVGIIAIGTTASLATLDLTATFPDTVVDRVRQEHAGLVGRMNAEFDEVVQRSRRTFTKYAEINTLLLHEPLPPSTDVDGPSFRYDDFASPSRTASDFAPDVAEAAREPADQPGVSRIRSALG</sequence>
<comment type="caution">
    <text evidence="2">The sequence shown here is derived from an EMBL/GenBank/DDBJ whole genome shotgun (WGS) entry which is preliminary data.</text>
</comment>
<evidence type="ECO:0000313" key="3">
    <source>
        <dbReference type="Proteomes" id="UP000295705"/>
    </source>
</evidence>
<dbReference type="AlphaFoldDB" id="A0A4R6UYU6"/>